<dbReference type="AlphaFoldDB" id="A0A9D4DXV0"/>
<dbReference type="EMBL" id="JAIWYP010000009">
    <property type="protein sequence ID" value="KAH3769448.1"/>
    <property type="molecule type" value="Genomic_DNA"/>
</dbReference>
<keyword evidence="5" id="KW-1185">Reference proteome</keyword>
<name>A0A9D4DXV0_DREPO</name>
<evidence type="ECO:0000313" key="4">
    <source>
        <dbReference type="EMBL" id="KAH3769448.1"/>
    </source>
</evidence>
<sequence>MSEGKFVVARLPPLQGARNISPRNTGKFEGFNGPTYKVGGNVHVLPPPKSLRPYVDTKTGELDAWPAHASGHSVPTTSLMLTKDKSLVLVTDEQMGKPNMIPKPRFLDQLENYLKKELRALDVMTVEPNELRLQAHREVFEYLIEDFKTYKPLLSAIKNEYEMMFAYQRQQIRELEPLKQMLVTVSEQCDQKIMSIREEEKQEMTDMKQDNKRLCKRIEDLKNGQKDLETQVDKLRDELANQYKLYRDEKDARKLLQSDINDLKYQQEDIKMAQKQEAEEEEDPVMLKIALKKAREDEKAATQRLNEMIANYGDVIPRRDFEGLEKKHNELLESVEVQKNDFDKLRQEHETLLEVHKQVVKQRDEFYTECETLRRSSTPRPDWDKCSDAVRGGLARWKELSEGKTSNDLVDVLLTEMASGEIVDTGGAEYFDGQGTGPSIPKYLQHEGPVRNRRLGKRDASLLIKDIWREKGAHDASKSDGVRDKMGNFLYTYLQRRFGLEQMIVEWGYNLHDACQRYSHDEHIGLFSGVLTEEIDEEIYHHQLQLIQKLMNHLTTMDANKGNVGKLSKADFREGLASYLSGVEANTLNSMMRAAESEMDNKDLDEIEYKNLFMEDDEGRTGPFLDEIRKWDNQQRAAYVDEIKTNLKETNPVTFPQLKGAILQADIEIDSTKMDKIVLWVFKTTDMSAAQPMEQSAIIEKLLKCNVSRTGRKL</sequence>
<dbReference type="OrthoDB" id="261426at2759"/>
<dbReference type="PANTHER" id="PTHR16306:SF0">
    <property type="entry name" value="TRANSLIN-ASSOCIATED FACTOR X-INTERACTING PROTEIN 1"/>
    <property type="match status" value="1"/>
</dbReference>
<dbReference type="Proteomes" id="UP000828390">
    <property type="component" value="Unassembled WGS sequence"/>
</dbReference>
<keyword evidence="1 2" id="KW-0175">Coiled coil</keyword>
<comment type="caution">
    <text evidence="4">The sequence shown here is derived from an EMBL/GenBank/DDBJ whole genome shotgun (WGS) entry which is preliminary data.</text>
</comment>
<feature type="domain" description="Translin-associated factor X-interacting protein 1 N-terminal" evidence="3">
    <location>
        <begin position="111"/>
        <end position="222"/>
    </location>
</feature>
<protein>
    <recommendedName>
        <fullName evidence="3">Translin-associated factor X-interacting protein 1 N-terminal domain-containing protein</fullName>
    </recommendedName>
</protein>
<proteinExistence type="predicted"/>
<evidence type="ECO:0000256" key="2">
    <source>
        <dbReference type="SAM" id="Coils"/>
    </source>
</evidence>
<feature type="coiled-coil region" evidence="2">
    <location>
        <begin position="197"/>
        <end position="348"/>
    </location>
</feature>
<reference evidence="4" key="1">
    <citation type="journal article" date="2019" name="bioRxiv">
        <title>The Genome of the Zebra Mussel, Dreissena polymorpha: A Resource for Invasive Species Research.</title>
        <authorList>
            <person name="McCartney M.A."/>
            <person name="Auch B."/>
            <person name="Kono T."/>
            <person name="Mallez S."/>
            <person name="Zhang Y."/>
            <person name="Obille A."/>
            <person name="Becker A."/>
            <person name="Abrahante J.E."/>
            <person name="Garbe J."/>
            <person name="Badalamenti J.P."/>
            <person name="Herman A."/>
            <person name="Mangelson H."/>
            <person name="Liachko I."/>
            <person name="Sullivan S."/>
            <person name="Sone E.D."/>
            <person name="Koren S."/>
            <person name="Silverstein K.A.T."/>
            <person name="Beckman K.B."/>
            <person name="Gohl D.M."/>
        </authorList>
    </citation>
    <scope>NUCLEOTIDE SEQUENCE</scope>
    <source>
        <strain evidence="4">Duluth1</strain>
        <tissue evidence="4">Whole animal</tissue>
    </source>
</reference>
<reference evidence="4" key="2">
    <citation type="submission" date="2020-11" db="EMBL/GenBank/DDBJ databases">
        <authorList>
            <person name="McCartney M.A."/>
            <person name="Auch B."/>
            <person name="Kono T."/>
            <person name="Mallez S."/>
            <person name="Becker A."/>
            <person name="Gohl D.M."/>
            <person name="Silverstein K.A.T."/>
            <person name="Koren S."/>
            <person name="Bechman K.B."/>
            <person name="Herman A."/>
            <person name="Abrahante J.E."/>
            <person name="Garbe J."/>
        </authorList>
    </citation>
    <scope>NUCLEOTIDE SEQUENCE</scope>
    <source>
        <strain evidence="4">Duluth1</strain>
        <tissue evidence="4">Whole animal</tissue>
    </source>
</reference>
<evidence type="ECO:0000256" key="1">
    <source>
        <dbReference type="ARBA" id="ARBA00023054"/>
    </source>
</evidence>
<dbReference type="Pfam" id="PF15739">
    <property type="entry name" value="TSNAXIP1_N"/>
    <property type="match status" value="1"/>
</dbReference>
<dbReference type="PANTHER" id="PTHR16306">
    <property type="entry name" value="TRANSLIN-ASSOCIATED FACTOR X-INTERACTING PROTEIN 1"/>
    <property type="match status" value="1"/>
</dbReference>
<gene>
    <name evidence="4" type="ORF">DPMN_170717</name>
</gene>
<accession>A0A9D4DXV0</accession>
<organism evidence="4 5">
    <name type="scientific">Dreissena polymorpha</name>
    <name type="common">Zebra mussel</name>
    <name type="synonym">Mytilus polymorpha</name>
    <dbReference type="NCBI Taxonomy" id="45954"/>
    <lineage>
        <taxon>Eukaryota</taxon>
        <taxon>Metazoa</taxon>
        <taxon>Spiralia</taxon>
        <taxon>Lophotrochozoa</taxon>
        <taxon>Mollusca</taxon>
        <taxon>Bivalvia</taxon>
        <taxon>Autobranchia</taxon>
        <taxon>Heteroconchia</taxon>
        <taxon>Euheterodonta</taxon>
        <taxon>Imparidentia</taxon>
        <taxon>Neoheterodontei</taxon>
        <taxon>Myida</taxon>
        <taxon>Dreissenoidea</taxon>
        <taxon>Dreissenidae</taxon>
        <taxon>Dreissena</taxon>
    </lineage>
</organism>
<dbReference type="InterPro" id="IPR032755">
    <property type="entry name" value="TSNAXIP1_N"/>
</dbReference>
<evidence type="ECO:0000313" key="5">
    <source>
        <dbReference type="Proteomes" id="UP000828390"/>
    </source>
</evidence>
<evidence type="ECO:0000259" key="3">
    <source>
        <dbReference type="Pfam" id="PF15739"/>
    </source>
</evidence>
<dbReference type="GO" id="GO:0005737">
    <property type="term" value="C:cytoplasm"/>
    <property type="evidence" value="ECO:0007669"/>
    <property type="project" value="TreeGrafter"/>
</dbReference>